<evidence type="ECO:0000313" key="2">
    <source>
        <dbReference type="Proteomes" id="UP000265520"/>
    </source>
</evidence>
<organism evidence="1 2">
    <name type="scientific">Trifolium medium</name>
    <dbReference type="NCBI Taxonomy" id="97028"/>
    <lineage>
        <taxon>Eukaryota</taxon>
        <taxon>Viridiplantae</taxon>
        <taxon>Streptophyta</taxon>
        <taxon>Embryophyta</taxon>
        <taxon>Tracheophyta</taxon>
        <taxon>Spermatophyta</taxon>
        <taxon>Magnoliopsida</taxon>
        <taxon>eudicotyledons</taxon>
        <taxon>Gunneridae</taxon>
        <taxon>Pentapetalae</taxon>
        <taxon>rosids</taxon>
        <taxon>fabids</taxon>
        <taxon>Fabales</taxon>
        <taxon>Fabaceae</taxon>
        <taxon>Papilionoideae</taxon>
        <taxon>50 kb inversion clade</taxon>
        <taxon>NPAAA clade</taxon>
        <taxon>Hologalegina</taxon>
        <taxon>IRL clade</taxon>
        <taxon>Trifolieae</taxon>
        <taxon>Trifolium</taxon>
    </lineage>
</organism>
<reference evidence="1 2" key="1">
    <citation type="journal article" date="2018" name="Front. Plant Sci.">
        <title>Red Clover (Trifolium pratense) and Zigzag Clover (T. medium) - A Picture of Genomic Similarities and Differences.</title>
        <authorList>
            <person name="Dluhosova J."/>
            <person name="Istvanek J."/>
            <person name="Nedelnik J."/>
            <person name="Repkova J."/>
        </authorList>
    </citation>
    <scope>NUCLEOTIDE SEQUENCE [LARGE SCALE GENOMIC DNA]</scope>
    <source>
        <strain evidence="2">cv. 10/8</strain>
        <tissue evidence="1">Leaf</tissue>
    </source>
</reference>
<dbReference type="EMBL" id="LXQA010343370">
    <property type="protein sequence ID" value="MCI45371.1"/>
    <property type="molecule type" value="Genomic_DNA"/>
</dbReference>
<accession>A0A392S913</accession>
<evidence type="ECO:0000313" key="1">
    <source>
        <dbReference type="EMBL" id="MCI45371.1"/>
    </source>
</evidence>
<dbReference type="Proteomes" id="UP000265520">
    <property type="component" value="Unassembled WGS sequence"/>
</dbReference>
<sequence>VRRLLGLQENRKKIGKLKICTKPGAVKCHARRNKLSFCWLKTDGHARHIIGCRAAWDEDVLAARGAAHLARDAAK</sequence>
<name>A0A392S913_9FABA</name>
<proteinExistence type="predicted"/>
<dbReference type="AlphaFoldDB" id="A0A392S913"/>
<protein>
    <submittedName>
        <fullName evidence="1">Uncharacterized protein</fullName>
    </submittedName>
</protein>
<comment type="caution">
    <text evidence="1">The sequence shown here is derived from an EMBL/GenBank/DDBJ whole genome shotgun (WGS) entry which is preliminary data.</text>
</comment>
<feature type="non-terminal residue" evidence="1">
    <location>
        <position position="1"/>
    </location>
</feature>
<keyword evidence="2" id="KW-1185">Reference proteome</keyword>